<protein>
    <submittedName>
        <fullName evidence="2">Uncharacterized protein</fullName>
    </submittedName>
</protein>
<evidence type="ECO:0000256" key="1">
    <source>
        <dbReference type="SAM" id="MobiDB-lite"/>
    </source>
</evidence>
<evidence type="ECO:0000313" key="3">
    <source>
        <dbReference type="Proteomes" id="UP001066276"/>
    </source>
</evidence>
<name>A0AAV7LRN4_PLEWA</name>
<feature type="region of interest" description="Disordered" evidence="1">
    <location>
        <begin position="200"/>
        <end position="221"/>
    </location>
</feature>
<sequence>MPCWFQEDTSGSANPTPEVPLGPLASEDLPTGHLRAPSTEDAPLQSLPPDSVSRITGESVDGFSAVLPPGCPFRCTAVACSRLRHGRLVPRRWFPERRSPFLWSSLLLDTLGRLKALPSLTCPCTVGSRKILPGRLIQHRKYTQGRQRPRTFPRGTCGCRPLRTPLYYTLGVSEIGGPELKFAALHRAHVGVHDLPKTEAVAGTRREEGAPPKQHKIGAVE</sequence>
<reference evidence="2" key="1">
    <citation type="journal article" date="2022" name="bioRxiv">
        <title>Sequencing and chromosome-scale assembly of the giantPleurodeles waltlgenome.</title>
        <authorList>
            <person name="Brown T."/>
            <person name="Elewa A."/>
            <person name="Iarovenko S."/>
            <person name="Subramanian E."/>
            <person name="Araus A.J."/>
            <person name="Petzold A."/>
            <person name="Susuki M."/>
            <person name="Suzuki K.-i.T."/>
            <person name="Hayashi T."/>
            <person name="Toyoda A."/>
            <person name="Oliveira C."/>
            <person name="Osipova E."/>
            <person name="Leigh N.D."/>
            <person name="Simon A."/>
            <person name="Yun M.H."/>
        </authorList>
    </citation>
    <scope>NUCLEOTIDE SEQUENCE</scope>
    <source>
        <strain evidence="2">20211129_DDA</strain>
        <tissue evidence="2">Liver</tissue>
    </source>
</reference>
<evidence type="ECO:0000313" key="2">
    <source>
        <dbReference type="EMBL" id="KAJ1093772.1"/>
    </source>
</evidence>
<comment type="caution">
    <text evidence="2">The sequence shown here is derived from an EMBL/GenBank/DDBJ whole genome shotgun (WGS) entry which is preliminary data.</text>
</comment>
<dbReference type="AlphaFoldDB" id="A0AAV7LRN4"/>
<organism evidence="2 3">
    <name type="scientific">Pleurodeles waltl</name>
    <name type="common">Iberian ribbed newt</name>
    <dbReference type="NCBI Taxonomy" id="8319"/>
    <lineage>
        <taxon>Eukaryota</taxon>
        <taxon>Metazoa</taxon>
        <taxon>Chordata</taxon>
        <taxon>Craniata</taxon>
        <taxon>Vertebrata</taxon>
        <taxon>Euteleostomi</taxon>
        <taxon>Amphibia</taxon>
        <taxon>Batrachia</taxon>
        <taxon>Caudata</taxon>
        <taxon>Salamandroidea</taxon>
        <taxon>Salamandridae</taxon>
        <taxon>Pleurodelinae</taxon>
        <taxon>Pleurodeles</taxon>
    </lineage>
</organism>
<feature type="region of interest" description="Disordered" evidence="1">
    <location>
        <begin position="1"/>
        <end position="47"/>
    </location>
</feature>
<accession>A0AAV7LRN4</accession>
<keyword evidence="3" id="KW-1185">Reference proteome</keyword>
<dbReference type="EMBL" id="JANPWB010000015">
    <property type="protein sequence ID" value="KAJ1093772.1"/>
    <property type="molecule type" value="Genomic_DNA"/>
</dbReference>
<dbReference type="Proteomes" id="UP001066276">
    <property type="component" value="Chromosome 11"/>
</dbReference>
<proteinExistence type="predicted"/>
<gene>
    <name evidence="2" type="ORF">NDU88_006864</name>
</gene>